<evidence type="ECO:0000259" key="1">
    <source>
        <dbReference type="Pfam" id="PF16363"/>
    </source>
</evidence>
<dbReference type="InterPro" id="IPR016040">
    <property type="entry name" value="NAD(P)-bd_dom"/>
</dbReference>
<dbReference type="GO" id="GO:0047733">
    <property type="term" value="F:CDP-glucose 4,6-dehydratase activity"/>
    <property type="evidence" value="ECO:0007669"/>
    <property type="project" value="UniProtKB-EC"/>
</dbReference>
<feature type="domain" description="NAD(P)-binding" evidence="1">
    <location>
        <begin position="17"/>
        <end position="335"/>
    </location>
</feature>
<dbReference type="InterPro" id="IPR036291">
    <property type="entry name" value="NAD(P)-bd_dom_sf"/>
</dbReference>
<accession>A0A7K4NLN1</accession>
<keyword evidence="2" id="KW-0456">Lyase</keyword>
<sequence length="374" mass="42396">MSLEYLFNGIFKNKTVFVTGHTGFIGSWLVLWLQSLGAKVIGYSLEPPTKPSLFETLSLENEITHIIGDIQDKQNLSDNIEKHKPEIVIHLAAQSLVRASYEDPSETFQTNILGAVNILDSIRKLDYVKACVIMTSDKCYQNLNSNHFHKETDPLGGNDPYSASKGAAEIITNSFRNSFFNTEKNHDKNTGIASVRAGNVIGGGDWARDRIIPDCITALTTEKKIRVRNSSSIRPWQFVLEPISGILWLSSKLYTNPKTYSTAWNFGPSQTNKITVEKIVQNIIKIWNRGDWVDVSKESKDQYIESVSLLLDSTKALNSLEWKTIYSLETAINETISWYKSYYNNHVLMRELSINQIEQYSKKANQMNIAWAIN</sequence>
<dbReference type="InterPro" id="IPR013445">
    <property type="entry name" value="CDP_4_6_deHydtase"/>
</dbReference>
<dbReference type="Pfam" id="PF16363">
    <property type="entry name" value="GDP_Man_Dehyd"/>
    <property type="match status" value="1"/>
</dbReference>
<dbReference type="AlphaFoldDB" id="A0A7K4NLN1"/>
<dbReference type="EMBL" id="JACAST010000017">
    <property type="protein sequence ID" value="NWK02208.1"/>
    <property type="molecule type" value="Genomic_DNA"/>
</dbReference>
<dbReference type="PANTHER" id="PTHR43000">
    <property type="entry name" value="DTDP-D-GLUCOSE 4,6-DEHYDRATASE-RELATED"/>
    <property type="match status" value="1"/>
</dbReference>
<gene>
    <name evidence="2" type="primary">rfbG</name>
    <name evidence="2" type="ORF">HX804_02735</name>
</gene>
<protein>
    <submittedName>
        <fullName evidence="2">CDP-glucose 4,6-dehydratase</fullName>
        <ecNumber evidence="2">4.2.1.45</ecNumber>
    </submittedName>
</protein>
<reference evidence="2 3" key="1">
    <citation type="journal article" date="2019" name="Environ. Microbiol.">
        <title>Genomics insights into ecotype formation of ammonia-oxidizing archaea in the deep ocean.</title>
        <authorList>
            <person name="Wang Y."/>
            <person name="Huang J.M."/>
            <person name="Cui G.J."/>
            <person name="Nunoura T."/>
            <person name="Takaki Y."/>
            <person name="Li W.L."/>
            <person name="Li J."/>
            <person name="Gao Z.M."/>
            <person name="Takai K."/>
            <person name="Zhang A.Q."/>
            <person name="Stepanauskas R."/>
        </authorList>
    </citation>
    <scope>NUCLEOTIDE SEQUENCE [LARGE SCALE GENOMIC DNA]</scope>
    <source>
        <strain evidence="2 3">N8</strain>
    </source>
</reference>
<dbReference type="EC" id="4.2.1.45" evidence="2"/>
<evidence type="ECO:0000313" key="3">
    <source>
        <dbReference type="Proteomes" id="UP000529843"/>
    </source>
</evidence>
<dbReference type="Gene3D" id="3.90.25.10">
    <property type="entry name" value="UDP-galactose 4-epimerase, domain 1"/>
    <property type="match status" value="1"/>
</dbReference>
<dbReference type="Gene3D" id="3.40.50.720">
    <property type="entry name" value="NAD(P)-binding Rossmann-like Domain"/>
    <property type="match status" value="1"/>
</dbReference>
<comment type="caution">
    <text evidence="2">The sequence shown here is derived from an EMBL/GenBank/DDBJ whole genome shotgun (WGS) entry which is preliminary data.</text>
</comment>
<dbReference type="Proteomes" id="UP000529843">
    <property type="component" value="Unassembled WGS sequence"/>
</dbReference>
<dbReference type="NCBIfam" id="TIGR02622">
    <property type="entry name" value="CDP_4_6_dhtase"/>
    <property type="match status" value="1"/>
</dbReference>
<name>A0A7K4NLN1_9ARCH</name>
<proteinExistence type="predicted"/>
<evidence type="ECO:0000313" key="2">
    <source>
        <dbReference type="EMBL" id="NWK02208.1"/>
    </source>
</evidence>
<dbReference type="SUPFAM" id="SSF51735">
    <property type="entry name" value="NAD(P)-binding Rossmann-fold domains"/>
    <property type="match status" value="1"/>
</dbReference>
<organism evidence="2 3">
    <name type="scientific">Marine Group I thaumarchaeote</name>
    <dbReference type="NCBI Taxonomy" id="2511932"/>
    <lineage>
        <taxon>Archaea</taxon>
        <taxon>Nitrososphaerota</taxon>
        <taxon>Marine Group I</taxon>
    </lineage>
</organism>